<dbReference type="Proteomes" id="UP001165960">
    <property type="component" value="Unassembled WGS sequence"/>
</dbReference>
<organism evidence="1 2">
    <name type="scientific">Entomophthora muscae</name>
    <dbReference type="NCBI Taxonomy" id="34485"/>
    <lineage>
        <taxon>Eukaryota</taxon>
        <taxon>Fungi</taxon>
        <taxon>Fungi incertae sedis</taxon>
        <taxon>Zoopagomycota</taxon>
        <taxon>Entomophthoromycotina</taxon>
        <taxon>Entomophthoromycetes</taxon>
        <taxon>Entomophthorales</taxon>
        <taxon>Entomophthoraceae</taxon>
        <taxon>Entomophthora</taxon>
    </lineage>
</organism>
<accession>A0ACC2UHP9</accession>
<protein>
    <submittedName>
        <fullName evidence="1">Uncharacterized protein</fullName>
    </submittedName>
</protein>
<reference evidence="1" key="1">
    <citation type="submission" date="2022-04" db="EMBL/GenBank/DDBJ databases">
        <title>Genome of the entomopathogenic fungus Entomophthora muscae.</title>
        <authorList>
            <person name="Elya C."/>
            <person name="Lovett B.R."/>
            <person name="Lee E."/>
            <person name="Macias A.M."/>
            <person name="Hajek A.E."/>
            <person name="De Bivort B.L."/>
            <person name="Kasson M.T."/>
            <person name="De Fine Licht H.H."/>
            <person name="Stajich J.E."/>
        </authorList>
    </citation>
    <scope>NUCLEOTIDE SEQUENCE</scope>
    <source>
        <strain evidence="1">Berkeley</strain>
    </source>
</reference>
<comment type="caution">
    <text evidence="1">The sequence shown here is derived from an EMBL/GenBank/DDBJ whole genome shotgun (WGS) entry which is preliminary data.</text>
</comment>
<dbReference type="EMBL" id="QTSX02000736">
    <property type="protein sequence ID" value="KAJ9086021.1"/>
    <property type="molecule type" value="Genomic_DNA"/>
</dbReference>
<keyword evidence="2" id="KW-1185">Reference proteome</keyword>
<proteinExistence type="predicted"/>
<evidence type="ECO:0000313" key="2">
    <source>
        <dbReference type="Proteomes" id="UP001165960"/>
    </source>
</evidence>
<name>A0ACC2UHP9_9FUNG</name>
<sequence length="100" mass="11088">MAKIPNTPVKTIKCLLNIQKTVVEGLQFKSYALSTPFVWANDPEMYEHLKPINSVATKVQTSSANVSYNTQGALNELPLDVSNIMNESGGNVEWQELHPN</sequence>
<gene>
    <name evidence="1" type="ORF">DSO57_1008534</name>
</gene>
<evidence type="ECO:0000313" key="1">
    <source>
        <dbReference type="EMBL" id="KAJ9086021.1"/>
    </source>
</evidence>